<dbReference type="AlphaFoldDB" id="A0A0F4Z0G4"/>
<evidence type="ECO:0000313" key="1">
    <source>
        <dbReference type="EMBL" id="KKA23581.1"/>
    </source>
</evidence>
<dbReference type="GeneID" id="25314714"/>
<protein>
    <submittedName>
        <fullName evidence="1">Uncharacterized protein</fullName>
    </submittedName>
</protein>
<gene>
    <name evidence="1" type="ORF">T310_2363</name>
</gene>
<name>A0A0F4Z0G4_RASE3</name>
<dbReference type="STRING" id="1408163.A0A0F4Z0G4"/>
<sequence>MSNQTTSSPFRVPKEAEEELERNEAFRSVRLHLQRKERETDMFKFCAFHEHACSLDEKATFRLHRDITHALLLPLFEIHDQATQIATRALARKRGAEPERAFRGGARSAFTWLHSILTEERDFCLAEGCPACVVLHVLNSEPTIRLVAVACLLCDFLPETELPEVKSRVPVFEFWLRALERSVRDDPLWGDDFWPEIEHRARGLNEDIRQLITQCLELRSAPEAQAPPPSKPACAISVRPTRQAYRKHVRSIPVQPSAFARRELKMMWEEQELASKFLMTCWASMCWNERRQIEYQERSVIS</sequence>
<organism evidence="1 2">
    <name type="scientific">Rasamsonia emersonii (strain ATCC 16479 / CBS 393.64 / IMI 116815)</name>
    <dbReference type="NCBI Taxonomy" id="1408163"/>
    <lineage>
        <taxon>Eukaryota</taxon>
        <taxon>Fungi</taxon>
        <taxon>Dikarya</taxon>
        <taxon>Ascomycota</taxon>
        <taxon>Pezizomycotina</taxon>
        <taxon>Eurotiomycetes</taxon>
        <taxon>Eurotiomycetidae</taxon>
        <taxon>Eurotiales</taxon>
        <taxon>Trichocomaceae</taxon>
        <taxon>Rasamsonia</taxon>
    </lineage>
</organism>
<dbReference type="EMBL" id="LASV01000095">
    <property type="protein sequence ID" value="KKA23581.1"/>
    <property type="molecule type" value="Genomic_DNA"/>
</dbReference>
<keyword evidence="2" id="KW-1185">Reference proteome</keyword>
<evidence type="ECO:0000313" key="2">
    <source>
        <dbReference type="Proteomes" id="UP000053958"/>
    </source>
</evidence>
<proteinExistence type="predicted"/>
<accession>A0A0F4Z0G4</accession>
<dbReference type="RefSeq" id="XP_013330193.1">
    <property type="nucleotide sequence ID" value="XM_013474739.1"/>
</dbReference>
<reference evidence="1 2" key="1">
    <citation type="submission" date="2015-04" db="EMBL/GenBank/DDBJ databases">
        <authorList>
            <person name="Heijne W.H."/>
            <person name="Fedorova N.D."/>
            <person name="Nierman W.C."/>
            <person name="Vollebregt A.W."/>
            <person name="Zhao Z."/>
            <person name="Wu L."/>
            <person name="Kumar M."/>
            <person name="Stam H."/>
            <person name="van den Berg M.A."/>
            <person name="Pel H.J."/>
        </authorList>
    </citation>
    <scope>NUCLEOTIDE SEQUENCE [LARGE SCALE GENOMIC DNA]</scope>
    <source>
        <strain evidence="1 2">CBS 393.64</strain>
    </source>
</reference>
<comment type="caution">
    <text evidence="1">The sequence shown here is derived from an EMBL/GenBank/DDBJ whole genome shotgun (WGS) entry which is preliminary data.</text>
</comment>
<dbReference type="OrthoDB" id="5272500at2759"/>
<dbReference type="Proteomes" id="UP000053958">
    <property type="component" value="Unassembled WGS sequence"/>
</dbReference>